<dbReference type="InterPro" id="IPR034104">
    <property type="entry name" value="Lsm1"/>
</dbReference>
<dbReference type="InterPro" id="IPR036465">
    <property type="entry name" value="vWFA_dom_sf"/>
</dbReference>
<dbReference type="InterPro" id="IPR010920">
    <property type="entry name" value="LSM_dom_sf"/>
</dbReference>
<organism evidence="10 11">
    <name type="scientific">Senna tora</name>
    <dbReference type="NCBI Taxonomy" id="362788"/>
    <lineage>
        <taxon>Eukaryota</taxon>
        <taxon>Viridiplantae</taxon>
        <taxon>Streptophyta</taxon>
        <taxon>Embryophyta</taxon>
        <taxon>Tracheophyta</taxon>
        <taxon>Spermatophyta</taxon>
        <taxon>Magnoliopsida</taxon>
        <taxon>eudicotyledons</taxon>
        <taxon>Gunneridae</taxon>
        <taxon>Pentapetalae</taxon>
        <taxon>rosids</taxon>
        <taxon>fabids</taxon>
        <taxon>Fabales</taxon>
        <taxon>Fabaceae</taxon>
        <taxon>Caesalpinioideae</taxon>
        <taxon>Cassia clade</taxon>
        <taxon>Senna</taxon>
    </lineage>
</organism>
<dbReference type="SUPFAM" id="SSF50182">
    <property type="entry name" value="Sm-like ribonucleoproteins"/>
    <property type="match status" value="1"/>
</dbReference>
<dbReference type="GO" id="GO:0000956">
    <property type="term" value="P:nuclear-transcribed mRNA catabolic process"/>
    <property type="evidence" value="ECO:0007669"/>
    <property type="project" value="InterPro"/>
</dbReference>
<evidence type="ECO:0000256" key="6">
    <source>
        <dbReference type="ARBA" id="ARBA00023274"/>
    </source>
</evidence>
<evidence type="ECO:0000256" key="4">
    <source>
        <dbReference type="ARBA" id="ARBA00022664"/>
    </source>
</evidence>
<evidence type="ECO:0000256" key="1">
    <source>
        <dbReference type="ARBA" id="ARBA00004201"/>
    </source>
</evidence>
<dbReference type="PROSITE" id="PS50234">
    <property type="entry name" value="VWFA"/>
    <property type="match status" value="1"/>
</dbReference>
<dbReference type="PANTHER" id="PTHR46503">
    <property type="entry name" value="INTER-ALPHA-TRYPSIN INHIBITOR HEAVY CHAIN-LIKE PROTEIN"/>
    <property type="match status" value="1"/>
</dbReference>
<feature type="domain" description="VWFA" evidence="8">
    <location>
        <begin position="326"/>
        <end position="516"/>
    </location>
</feature>
<dbReference type="PANTHER" id="PTHR46503:SF1">
    <property type="entry name" value="INTER-ALPHA-TRYPSIN INHIBITOR HEAVY CHAIN-LIKE PROTEIN"/>
    <property type="match status" value="1"/>
</dbReference>
<dbReference type="GO" id="GO:0009631">
    <property type="term" value="P:cold acclimation"/>
    <property type="evidence" value="ECO:0007669"/>
    <property type="project" value="UniProtKB-ARBA"/>
</dbReference>
<dbReference type="GO" id="GO:0000932">
    <property type="term" value="C:P-body"/>
    <property type="evidence" value="ECO:0007669"/>
    <property type="project" value="UniProtKB-SubCell"/>
</dbReference>
<dbReference type="GO" id="GO:0042538">
    <property type="term" value="P:hyperosmotic salinity response"/>
    <property type="evidence" value="ECO:0007669"/>
    <property type="project" value="UniProtKB-ARBA"/>
</dbReference>
<dbReference type="InterPro" id="IPR047575">
    <property type="entry name" value="Sm"/>
</dbReference>
<dbReference type="OrthoDB" id="1729737at2759"/>
<reference evidence="10" key="1">
    <citation type="submission" date="2020-09" db="EMBL/GenBank/DDBJ databases">
        <title>Genome-Enabled Discovery of Anthraquinone Biosynthesis in Senna tora.</title>
        <authorList>
            <person name="Kang S.-H."/>
            <person name="Pandey R.P."/>
            <person name="Lee C.-M."/>
            <person name="Sim J.-S."/>
            <person name="Jeong J.-T."/>
            <person name="Choi B.-S."/>
            <person name="Jung M."/>
            <person name="Ginzburg D."/>
            <person name="Zhao K."/>
            <person name="Won S.Y."/>
            <person name="Oh T.-J."/>
            <person name="Yu Y."/>
            <person name="Kim N.-H."/>
            <person name="Lee O.R."/>
            <person name="Lee T.-H."/>
            <person name="Bashyal P."/>
            <person name="Kim T.-S."/>
            <person name="Lee W.-H."/>
            <person name="Kawkins C."/>
            <person name="Kim C.-K."/>
            <person name="Kim J.S."/>
            <person name="Ahn B.O."/>
            <person name="Rhee S.Y."/>
            <person name="Sohng J.K."/>
        </authorList>
    </citation>
    <scope>NUCLEOTIDE SEQUENCE</scope>
    <source>
        <tissue evidence="10">Leaf</tissue>
    </source>
</reference>
<evidence type="ECO:0000256" key="2">
    <source>
        <dbReference type="ARBA" id="ARBA00006850"/>
    </source>
</evidence>
<comment type="caution">
    <text evidence="10">The sequence shown here is derived from an EMBL/GenBank/DDBJ whole genome shotgun (WGS) entry which is preliminary data.</text>
</comment>
<dbReference type="AlphaFoldDB" id="A0A835CCN6"/>
<dbReference type="Gene3D" id="3.40.50.410">
    <property type="entry name" value="von Willebrand factor, type A domain"/>
    <property type="match status" value="1"/>
</dbReference>
<evidence type="ECO:0000256" key="5">
    <source>
        <dbReference type="ARBA" id="ARBA00022884"/>
    </source>
</evidence>
<dbReference type="GO" id="GO:0006397">
    <property type="term" value="P:mRNA processing"/>
    <property type="evidence" value="ECO:0007669"/>
    <property type="project" value="UniProtKB-KW"/>
</dbReference>
<keyword evidence="4" id="KW-0507">mRNA processing</keyword>
<dbReference type="InterPro" id="IPR002035">
    <property type="entry name" value="VWF_A"/>
</dbReference>
<dbReference type="GO" id="GO:1990904">
    <property type="term" value="C:ribonucleoprotein complex"/>
    <property type="evidence" value="ECO:0007669"/>
    <property type="project" value="UniProtKB-KW"/>
</dbReference>
<dbReference type="EMBL" id="JAAIUW010000004">
    <property type="protein sequence ID" value="KAF7836821.1"/>
    <property type="molecule type" value="Genomic_DNA"/>
</dbReference>
<keyword evidence="11" id="KW-1185">Reference proteome</keyword>
<feature type="domain" description="Sm" evidence="9">
    <location>
        <begin position="792"/>
        <end position="867"/>
    </location>
</feature>
<dbReference type="Gene3D" id="2.30.30.100">
    <property type="match status" value="1"/>
</dbReference>
<evidence type="ECO:0000256" key="3">
    <source>
        <dbReference type="ARBA" id="ARBA00022490"/>
    </source>
</evidence>
<accession>A0A835CCN6</accession>
<dbReference type="Pfam" id="PF01423">
    <property type="entry name" value="LSM"/>
    <property type="match status" value="1"/>
</dbReference>
<evidence type="ECO:0000259" key="8">
    <source>
        <dbReference type="PROSITE" id="PS50234"/>
    </source>
</evidence>
<protein>
    <submittedName>
        <fullName evidence="10">Inter alpha-trypsin inhibitor, heavy chain 4-like isoform X1</fullName>
    </submittedName>
</protein>
<dbReference type="SUPFAM" id="SSF53300">
    <property type="entry name" value="vWA-like"/>
    <property type="match status" value="1"/>
</dbReference>
<dbReference type="SMART" id="SM00327">
    <property type="entry name" value="VWA"/>
    <property type="match status" value="1"/>
</dbReference>
<proteinExistence type="inferred from homology"/>
<keyword evidence="3" id="KW-0963">Cytoplasm</keyword>
<dbReference type="CDD" id="cd01461">
    <property type="entry name" value="vWA_interalpha_trypsin_inhibitor"/>
    <property type="match status" value="1"/>
</dbReference>
<evidence type="ECO:0000313" key="10">
    <source>
        <dbReference type="EMBL" id="KAF7836821.1"/>
    </source>
</evidence>
<comment type="subcellular location">
    <subcellularLocation>
        <location evidence="1">Cytoplasm</location>
        <location evidence="1">P-body</location>
    </subcellularLocation>
</comment>
<sequence length="910" mass="101382">MAEDFVKGVEDGLKLSKRLYYGKDRAVAFPTPPIPMDKTSTFYLPTSPMLYAVINDPEIVDNPDIASYQPHVHGRCDPPALIPLHMNSIQLEVDCFLDTAIIKVSGSWRLHCVMNCRTCDCRIAIPMGHQGSILGVEASVPAKSFSTQLVDTEDNKHKENATRVDEGGFLKPNIFTMNLPAIVGGSQISIKMSWSQKMLYSNGEFSLNVPFTFPDFVNPPWKHMIKREKIQLHVNAGAGSELLCKGISHPLKEVSRQAGSVCLLYESDVLSWTKNDFSFSYAGYSSDINGLALWESASEYDSDQREMFCIYLSPGNLESRKVFKKDIIFVVDISGSMRGKLIDDIKHALSAALSKLSLDDSFSIIAFNGETYLFSTSMTLASKDAVEKAIEWINMNFVAGDGTNILQPLNKAIEMLSSGRSSVPIIFLVTDGTVEDERQICDMIKKNIISGSSICPRIYTFGIGLFCNHYFLKMLALIGRGQYDAAMDLNLVESQMLDLYDKASSIILANITIDTLGDLDEVEVYPSSIPDLSTQGPLMLSGRYKGKFPETLKAKGVLADFSNFVIDMKIEKAKDIPLLKVSAKEQIEKLTAQAWLSENKQLEQKVAKLSLQTGFMSEYTCMILVESENPIKVKVSARAKEEVRKPGCLKQQNFLLNLPQIVVDDCVIAAVPCAALKHVRVSTTNVQLCYLKFASVWDAMAASPVVQRYAVAVAAILELLSCILEIHEVELRSKGSFFKFRISVLQLDHCCFLGVKISFLSLPNPIFVPRLWQFEAPKKSNSMLWAAPDDVLLTTSLATFLDKKLLVLMRDGRKILGLLRSFDQFANVVLEGACERVIVGGLFCDVPLGLYVIRGENVVLIGELELDKEELPRHMTCVSESEIRRAQRAERDATDLKGSMRRRMEFLDFD</sequence>
<name>A0A835CCN6_9FABA</name>
<keyword evidence="5" id="KW-0694">RNA-binding</keyword>
<keyword evidence="6" id="KW-0687">Ribonucleoprotein</keyword>
<dbReference type="PROSITE" id="PS52002">
    <property type="entry name" value="SM"/>
    <property type="match status" value="1"/>
</dbReference>
<dbReference type="SMART" id="SM00651">
    <property type="entry name" value="Sm"/>
    <property type="match status" value="1"/>
</dbReference>
<dbReference type="GO" id="GO:0003723">
    <property type="term" value="F:RNA binding"/>
    <property type="evidence" value="ECO:0007669"/>
    <property type="project" value="UniProtKB-KW"/>
</dbReference>
<gene>
    <name evidence="10" type="ORF">G2W53_011680</name>
</gene>
<dbReference type="Proteomes" id="UP000634136">
    <property type="component" value="Unassembled WGS sequence"/>
</dbReference>
<dbReference type="FunFam" id="2.30.30.100:FF:000029">
    <property type="entry name" value="U6 snRNA-associated Sm-like protein LSm1"/>
    <property type="match status" value="1"/>
</dbReference>
<comment type="function">
    <text evidence="7">Component of the cytoplasmic LSM1-LSM7 complex which is involved in mRNA degradation by promoting decapping and leading to accurate 5'-3' mRNA decay. LSM1A and LSM1B are essential for the formation of the cytoplasmic LSM1-LSM7 complex which regulates developmental gene expression by the decapping of specific development-related transcripts. Required for P-body formation during heat stress.</text>
</comment>
<comment type="similarity">
    <text evidence="2">Belongs to the snRNP Sm proteins family.</text>
</comment>
<evidence type="ECO:0000259" key="9">
    <source>
        <dbReference type="PROSITE" id="PS52002"/>
    </source>
</evidence>
<dbReference type="Pfam" id="PF13768">
    <property type="entry name" value="VWA_3"/>
    <property type="match status" value="1"/>
</dbReference>
<evidence type="ECO:0000313" key="11">
    <source>
        <dbReference type="Proteomes" id="UP000634136"/>
    </source>
</evidence>
<dbReference type="CDD" id="cd01728">
    <property type="entry name" value="LSm1"/>
    <property type="match status" value="1"/>
</dbReference>
<evidence type="ECO:0000256" key="7">
    <source>
        <dbReference type="ARBA" id="ARBA00058260"/>
    </source>
</evidence>
<dbReference type="InterPro" id="IPR001163">
    <property type="entry name" value="Sm_dom_euk/arc"/>
</dbReference>